<dbReference type="Proteomes" id="UP001147747">
    <property type="component" value="Unassembled WGS sequence"/>
</dbReference>
<accession>A0A9W9W345</accession>
<feature type="region of interest" description="Disordered" evidence="1">
    <location>
        <begin position="1"/>
        <end position="180"/>
    </location>
</feature>
<name>A0A9W9W345_9EURO</name>
<dbReference type="GeneID" id="81369363"/>
<keyword evidence="3" id="KW-1185">Reference proteome</keyword>
<comment type="caution">
    <text evidence="2">The sequence shown here is derived from an EMBL/GenBank/DDBJ whole genome shotgun (WGS) entry which is preliminary data.</text>
</comment>
<evidence type="ECO:0000313" key="2">
    <source>
        <dbReference type="EMBL" id="KAJ5397633.1"/>
    </source>
</evidence>
<evidence type="ECO:0000313" key="3">
    <source>
        <dbReference type="Proteomes" id="UP001147747"/>
    </source>
</evidence>
<organism evidence="2 3">
    <name type="scientific">Penicillium cosmopolitanum</name>
    <dbReference type="NCBI Taxonomy" id="1131564"/>
    <lineage>
        <taxon>Eukaryota</taxon>
        <taxon>Fungi</taxon>
        <taxon>Dikarya</taxon>
        <taxon>Ascomycota</taxon>
        <taxon>Pezizomycotina</taxon>
        <taxon>Eurotiomycetes</taxon>
        <taxon>Eurotiomycetidae</taxon>
        <taxon>Eurotiales</taxon>
        <taxon>Aspergillaceae</taxon>
        <taxon>Penicillium</taxon>
    </lineage>
</organism>
<sequence>MLLPSALPCDVRRSSRFTPSRLFSTPPPSDRGNQNGNGLLGTCRALQSLLNGSPAPSPRRSVKPQRLQSPLLLNPPRRSTRSRKLARPASPRPTPPPTTLATTPPPAPSAPARGANKRRRSNFDDESDSDNEISRNRPSTPKRQRHIPYELPLGLSSTDFYSLHSPPITQSPPSPAQRRLDQRLQEFGARVDPDAPLPSIEEADASAPAPVSALSADEWSVEEDQRLLQLVLERFRLSQKNGTSVRAKWVAKPPATSGDDGTLSLQAAESVFDRAAAEYPTDRTSFFSCSPDSPVSYDLPSCLHYIPAAVARTTLVL</sequence>
<dbReference type="RefSeq" id="XP_056489685.1">
    <property type="nucleotide sequence ID" value="XM_056630383.1"/>
</dbReference>
<evidence type="ECO:0008006" key="4">
    <source>
        <dbReference type="Google" id="ProtNLM"/>
    </source>
</evidence>
<proteinExistence type="predicted"/>
<evidence type="ECO:0000256" key="1">
    <source>
        <dbReference type="SAM" id="MobiDB-lite"/>
    </source>
</evidence>
<gene>
    <name evidence="2" type="ORF">N7509_005746</name>
</gene>
<feature type="compositionally biased region" description="Pro residues" evidence="1">
    <location>
        <begin position="90"/>
        <end position="109"/>
    </location>
</feature>
<dbReference type="OrthoDB" id="5334491at2759"/>
<reference evidence="2" key="1">
    <citation type="submission" date="2022-12" db="EMBL/GenBank/DDBJ databases">
        <authorList>
            <person name="Petersen C."/>
        </authorList>
    </citation>
    <scope>NUCLEOTIDE SEQUENCE</scope>
    <source>
        <strain evidence="2">IBT 29677</strain>
    </source>
</reference>
<reference evidence="2" key="2">
    <citation type="journal article" date="2023" name="IMA Fungus">
        <title>Comparative genomic study of the Penicillium genus elucidates a diverse pangenome and 15 lateral gene transfer events.</title>
        <authorList>
            <person name="Petersen C."/>
            <person name="Sorensen T."/>
            <person name="Nielsen M.R."/>
            <person name="Sondergaard T.E."/>
            <person name="Sorensen J.L."/>
            <person name="Fitzpatrick D.A."/>
            <person name="Frisvad J.C."/>
            <person name="Nielsen K.L."/>
        </authorList>
    </citation>
    <scope>NUCLEOTIDE SEQUENCE</scope>
    <source>
        <strain evidence="2">IBT 29677</strain>
    </source>
</reference>
<protein>
    <recommendedName>
        <fullName evidence="4">Myb-like domain-containing protein</fullName>
    </recommendedName>
</protein>
<dbReference type="AlphaFoldDB" id="A0A9W9W345"/>
<dbReference type="EMBL" id="JAPZBU010000006">
    <property type="protein sequence ID" value="KAJ5397633.1"/>
    <property type="molecule type" value="Genomic_DNA"/>
</dbReference>